<dbReference type="EMBL" id="CP163444">
    <property type="protein sequence ID" value="XDQ76116.1"/>
    <property type="molecule type" value="Genomic_DNA"/>
</dbReference>
<accession>A0AB39TD46</accession>
<dbReference type="AlphaFoldDB" id="A0AB39TD46"/>
<feature type="compositionally biased region" description="Basic and acidic residues" evidence="1">
    <location>
        <begin position="57"/>
        <end position="72"/>
    </location>
</feature>
<organism evidence="2">
    <name type="scientific">Streptomyces sp. R44</name>
    <dbReference type="NCBI Taxonomy" id="3238633"/>
    <lineage>
        <taxon>Bacteria</taxon>
        <taxon>Bacillati</taxon>
        <taxon>Actinomycetota</taxon>
        <taxon>Actinomycetes</taxon>
        <taxon>Kitasatosporales</taxon>
        <taxon>Streptomycetaceae</taxon>
        <taxon>Streptomyces</taxon>
    </lineage>
</organism>
<gene>
    <name evidence="2" type="ORF">AB5J54_38895</name>
</gene>
<dbReference type="RefSeq" id="WP_369148668.1">
    <property type="nucleotide sequence ID" value="NZ_CP163444.1"/>
</dbReference>
<evidence type="ECO:0000256" key="1">
    <source>
        <dbReference type="SAM" id="MobiDB-lite"/>
    </source>
</evidence>
<feature type="region of interest" description="Disordered" evidence="1">
    <location>
        <begin position="1"/>
        <end position="36"/>
    </location>
</feature>
<evidence type="ECO:0000313" key="2">
    <source>
        <dbReference type="EMBL" id="XDQ76116.1"/>
    </source>
</evidence>
<reference evidence="2" key="1">
    <citation type="submission" date="2024-07" db="EMBL/GenBank/DDBJ databases">
        <authorList>
            <person name="Yu S.T."/>
        </authorList>
    </citation>
    <scope>NUCLEOTIDE SEQUENCE</scope>
    <source>
        <strain evidence="2">R44</strain>
    </source>
</reference>
<sequence length="85" mass="9348">MSFSSTSEQPRPYETIADHRERKPLSPLLPAAPHGATGRAASVAHRLTGYGLHRHRNGEDKSVRPSLRERTAQRTPAVLVRGAAR</sequence>
<name>A0AB39TD46_9ACTN</name>
<feature type="region of interest" description="Disordered" evidence="1">
    <location>
        <begin position="51"/>
        <end position="85"/>
    </location>
</feature>
<protein>
    <submittedName>
        <fullName evidence="2">Uncharacterized protein</fullName>
    </submittedName>
</protein>
<proteinExistence type="predicted"/>